<feature type="region of interest" description="Disordered" evidence="1">
    <location>
        <begin position="41"/>
        <end position="71"/>
    </location>
</feature>
<dbReference type="PANTHER" id="PTHR46276:SF1">
    <property type="entry name" value="E3 UBIQUITIN-PROTEIN LIGASE UBR5"/>
    <property type="match status" value="1"/>
</dbReference>
<feature type="compositionally biased region" description="Low complexity" evidence="1">
    <location>
        <begin position="155"/>
        <end position="166"/>
    </location>
</feature>
<evidence type="ECO:0000313" key="2">
    <source>
        <dbReference type="EMBL" id="CAD2185857.1"/>
    </source>
</evidence>
<dbReference type="GO" id="GO:0090263">
    <property type="term" value="P:positive regulation of canonical Wnt signaling pathway"/>
    <property type="evidence" value="ECO:0007669"/>
    <property type="project" value="TreeGrafter"/>
</dbReference>
<feature type="region of interest" description="Disordered" evidence="1">
    <location>
        <begin position="111"/>
        <end position="181"/>
    </location>
</feature>
<organism evidence="2 4">
    <name type="scientific">Meloidogyne enterolobii</name>
    <name type="common">Root-knot nematode worm</name>
    <name type="synonym">Meloidogyne mayaguensis</name>
    <dbReference type="NCBI Taxonomy" id="390850"/>
    <lineage>
        <taxon>Eukaryota</taxon>
        <taxon>Metazoa</taxon>
        <taxon>Ecdysozoa</taxon>
        <taxon>Nematoda</taxon>
        <taxon>Chromadorea</taxon>
        <taxon>Rhabditida</taxon>
        <taxon>Tylenchina</taxon>
        <taxon>Tylenchomorpha</taxon>
        <taxon>Tylenchoidea</taxon>
        <taxon>Meloidogynidae</taxon>
        <taxon>Meloidogyninae</taxon>
        <taxon>Meloidogyne</taxon>
    </lineage>
</organism>
<feature type="compositionally biased region" description="Polar residues" evidence="1">
    <location>
        <begin position="55"/>
        <end position="65"/>
    </location>
</feature>
<dbReference type="GO" id="GO:0005634">
    <property type="term" value="C:nucleus"/>
    <property type="evidence" value="ECO:0007669"/>
    <property type="project" value="TreeGrafter"/>
</dbReference>
<feature type="compositionally biased region" description="Polar residues" evidence="1">
    <location>
        <begin position="126"/>
        <end position="136"/>
    </location>
</feature>
<dbReference type="GO" id="GO:0000209">
    <property type="term" value="P:protein polyubiquitination"/>
    <property type="evidence" value="ECO:0007669"/>
    <property type="project" value="TreeGrafter"/>
</dbReference>
<comment type="caution">
    <text evidence="2">The sequence shown here is derived from an EMBL/GenBank/DDBJ whole genome shotgun (WGS) entry which is preliminary data.</text>
</comment>
<sequence length="197" mass="20876">MDRLKSTQTKDLVFSQVPREKYVLLQQTFRQLNHHYVRRTSGASGISSSTATPSQITNARTSSASGPGRTLPLASHKVKVTFRDEPGEGTGVARHFYADALTTVKHLPALDNINEDGTNKSETKTPGKSASVSPATPNMPKADDSVAASGRTLRSSTTSATITPAAGNETALMPAPSTPALSTSSQQTLFVLIICHL</sequence>
<dbReference type="EMBL" id="CAJEWN010003746">
    <property type="protein sequence ID" value="CAD2208494.1"/>
    <property type="molecule type" value="Genomic_DNA"/>
</dbReference>
<dbReference type="EMBL" id="CAJEWN010000563">
    <property type="protein sequence ID" value="CAD2185857.1"/>
    <property type="molecule type" value="Genomic_DNA"/>
</dbReference>
<gene>
    <name evidence="2" type="ORF">MENT_LOCUS38312</name>
    <name evidence="3" type="ORF">MENT_LOCUS62545</name>
</gene>
<dbReference type="AlphaFoldDB" id="A0A6V7WFR8"/>
<reference evidence="2 4" key="1">
    <citation type="submission" date="2020-08" db="EMBL/GenBank/DDBJ databases">
        <authorList>
            <person name="Koutsovoulos G."/>
            <person name="Danchin GJ E."/>
        </authorList>
    </citation>
    <scope>NUCLEOTIDE SEQUENCE [LARGE SCALE GENOMIC DNA]</scope>
</reference>
<evidence type="ECO:0000313" key="3">
    <source>
        <dbReference type="EMBL" id="CAD2208494.1"/>
    </source>
</evidence>
<evidence type="ECO:0000256" key="1">
    <source>
        <dbReference type="SAM" id="MobiDB-lite"/>
    </source>
</evidence>
<protein>
    <submittedName>
        <fullName evidence="2">Uncharacterized protein</fullName>
    </submittedName>
</protein>
<accession>A0A6V7WFR8</accession>
<dbReference type="PANTHER" id="PTHR46276">
    <property type="entry name" value="E3 UBIQUITIN-PROTEIN LIGASE UBR5"/>
    <property type="match status" value="1"/>
</dbReference>
<dbReference type="OrthoDB" id="5806595at2759"/>
<dbReference type="GO" id="GO:0034450">
    <property type="term" value="F:ubiquitin-ubiquitin ligase activity"/>
    <property type="evidence" value="ECO:0007669"/>
    <property type="project" value="TreeGrafter"/>
</dbReference>
<feature type="compositionally biased region" description="Low complexity" evidence="1">
    <location>
        <begin position="41"/>
        <end position="54"/>
    </location>
</feature>
<dbReference type="GO" id="GO:0005737">
    <property type="term" value="C:cytoplasm"/>
    <property type="evidence" value="ECO:0007669"/>
    <property type="project" value="TreeGrafter"/>
</dbReference>
<proteinExistence type="predicted"/>
<evidence type="ECO:0000313" key="4">
    <source>
        <dbReference type="Proteomes" id="UP000580250"/>
    </source>
</evidence>
<dbReference type="Proteomes" id="UP000580250">
    <property type="component" value="Unassembled WGS sequence"/>
</dbReference>
<name>A0A6V7WFR8_MELEN</name>